<keyword evidence="4" id="KW-0378">Hydrolase</keyword>
<organism evidence="4 5">
    <name type="scientific">Streptomyces luomodiensis</name>
    <dbReference type="NCBI Taxonomy" id="3026192"/>
    <lineage>
        <taxon>Bacteria</taxon>
        <taxon>Bacillati</taxon>
        <taxon>Actinomycetota</taxon>
        <taxon>Actinomycetes</taxon>
        <taxon>Kitasatosporales</taxon>
        <taxon>Streptomycetaceae</taxon>
        <taxon>Streptomyces</taxon>
    </lineage>
</organism>
<feature type="domain" description="Tox-REase-2" evidence="2">
    <location>
        <begin position="402"/>
        <end position="525"/>
    </location>
</feature>
<evidence type="ECO:0000313" key="5">
    <source>
        <dbReference type="Proteomes" id="UP001305606"/>
    </source>
</evidence>
<evidence type="ECO:0000259" key="3">
    <source>
        <dbReference type="Pfam" id="PF25547"/>
    </source>
</evidence>
<dbReference type="EMBL" id="CP117522">
    <property type="protein sequence ID" value="WNE99363.1"/>
    <property type="molecule type" value="Genomic_DNA"/>
</dbReference>
<accession>A0ABY9V6T1</accession>
<dbReference type="RefSeq" id="WP_311037896.1">
    <property type="nucleotide sequence ID" value="NZ_CP117522.1"/>
</dbReference>
<proteinExistence type="predicted"/>
<dbReference type="Pfam" id="PF15646">
    <property type="entry name" value="Tox-REase-2"/>
    <property type="match status" value="1"/>
</dbReference>
<name>A0ABY9V6T1_9ACTN</name>
<keyword evidence="4" id="KW-0255">Endonuclease</keyword>
<evidence type="ECO:0000259" key="2">
    <source>
        <dbReference type="Pfam" id="PF15646"/>
    </source>
</evidence>
<dbReference type="GO" id="GO:0004519">
    <property type="term" value="F:endonuclease activity"/>
    <property type="evidence" value="ECO:0007669"/>
    <property type="project" value="UniProtKB-KW"/>
</dbReference>
<gene>
    <name evidence="4" type="ORF">PS467_30535</name>
</gene>
<feature type="domain" description="Outer membrane channel protein CpnT-like N-terminal" evidence="3">
    <location>
        <begin position="148"/>
        <end position="245"/>
    </location>
</feature>
<protein>
    <submittedName>
        <fullName evidence="4">Restriction endonuclease fold toxin-2 domain-containing protein</fullName>
    </submittedName>
</protein>
<dbReference type="InterPro" id="IPR028906">
    <property type="entry name" value="Tox-REase-2_dom"/>
</dbReference>
<evidence type="ECO:0000256" key="1">
    <source>
        <dbReference type="SAM" id="MobiDB-lite"/>
    </source>
</evidence>
<feature type="region of interest" description="Disordered" evidence="1">
    <location>
        <begin position="343"/>
        <end position="371"/>
    </location>
</feature>
<feature type="compositionally biased region" description="Pro residues" evidence="1">
    <location>
        <begin position="350"/>
        <end position="368"/>
    </location>
</feature>
<sequence length="533" mass="57443">MADVRVKSDQLVGISGGFSTHMNFLVEVVNALVVALETSKGMAGDDEGGRNFAKMYQGAAREAVAQMAFSTYTMGNLSATVMEMAFDFLATESKVAASMLKQFSPDEAINMLKGPAAGSECNPVGSEDDLPEVVAKEDWLDDFVTQGPRGDAGKAKEAGKAWRKAGDLLDDTRISAQTGQRLLVRDWAGRAVTAFVDYFDLFIGAGDRPAETAEGEALLANLATACHEIADACYAYAGHVEDAKADWMAGGMSLGDSLLDNDNDHGLNDAVCGDTRINGLGRIPGVLDGSGRKAKLPEPSGPWDPDLPSIFPAVPLRVPLPSIPVVAKAPVPSGTSGIFAAFYGNRRTPSPGPPRPGVNPKGPLPPEPGATRLSAEEQADFRKWMSGLHQHDFANQRTEKDPANRYQADTAGYPEYDLPLSSKEGRKRVQQADGLRAEDGYALDGKYVKDPDSCKTPRTLEKLQLPEEAKKEWEKRPHTEDAREIRDYGRAINADGSKVRGLEIITNGPETMAYWKYLMAKEGVPGSVRYHPA</sequence>
<dbReference type="InterPro" id="IPR057746">
    <property type="entry name" value="CpnT-like_N"/>
</dbReference>
<keyword evidence="5" id="KW-1185">Reference proteome</keyword>
<keyword evidence="4" id="KW-0540">Nuclease</keyword>
<reference evidence="4 5" key="1">
    <citation type="submission" date="2023-02" db="EMBL/GenBank/DDBJ databases">
        <title>Streptomyces sp. SCA4-21 with antifungal activity against Fusarium oxysporum f. sp. cubense, Streptomyces sp. SCA2-17 with antifungal activity against Fusarium oxysporum f. sp. cubense.</title>
        <authorList>
            <person name="Qi D."/>
        </authorList>
    </citation>
    <scope>NUCLEOTIDE SEQUENCE [LARGE SCALE GENOMIC DNA]</scope>
    <source>
        <strain evidence="4 5">SCA4-21</strain>
    </source>
</reference>
<dbReference type="Proteomes" id="UP001305606">
    <property type="component" value="Chromosome"/>
</dbReference>
<evidence type="ECO:0000313" key="4">
    <source>
        <dbReference type="EMBL" id="WNE99363.1"/>
    </source>
</evidence>
<dbReference type="Pfam" id="PF25547">
    <property type="entry name" value="WXG100_2"/>
    <property type="match status" value="1"/>
</dbReference>